<dbReference type="Gene3D" id="3.90.1320.10">
    <property type="entry name" value="Outer-capsid protein sigma 3, large lobe"/>
    <property type="match status" value="1"/>
</dbReference>
<proteinExistence type="predicted"/>
<dbReference type="InterPro" id="IPR004314">
    <property type="entry name" value="Neprosin"/>
</dbReference>
<dbReference type="OrthoDB" id="635613at2759"/>
<keyword evidence="3" id="KW-1185">Reference proteome</keyword>
<sequence length="382" mass="42367">MAASGTITRESAQRLREVRTFLRRVNKAPVMSIQSPDGDIIDCVPISKQVAFDHPLLKNHTIQMQPSYHPYADSNIAPHPITQTWHQNGKCPENTIPIRRIKEEDVLRASSINWYGKKRHENIQKFHPEDSVTTGHQYAVASSPTGNYYGTELTLNLWKPMTEATQDFSLTQLWMVAGSYNNNDLNTIEVGWQVYPYLYGDANPRLFIYWTRDAYKTSGCYNLRCSGFVQTNSQIAIGGTLAPQSVYGGSQYEFGILAWKDPGSGNWWLQVGGTNVGYWPSSIFTHLANSASYVQWGGEVAPSENSQTSTQMGSGHFPGEGFAKASYIRNIQTVDSSNTLSSANGLSLLNPSPNCYNVQSGTSSNWGTHIFYGGPGRNPNCP</sequence>
<organism evidence="2 3">
    <name type="scientific">Digitaria exilis</name>
    <dbReference type="NCBI Taxonomy" id="1010633"/>
    <lineage>
        <taxon>Eukaryota</taxon>
        <taxon>Viridiplantae</taxon>
        <taxon>Streptophyta</taxon>
        <taxon>Embryophyta</taxon>
        <taxon>Tracheophyta</taxon>
        <taxon>Spermatophyta</taxon>
        <taxon>Magnoliopsida</taxon>
        <taxon>Liliopsida</taxon>
        <taxon>Poales</taxon>
        <taxon>Poaceae</taxon>
        <taxon>PACMAD clade</taxon>
        <taxon>Panicoideae</taxon>
        <taxon>Panicodae</taxon>
        <taxon>Paniceae</taxon>
        <taxon>Anthephorinae</taxon>
        <taxon>Digitaria</taxon>
    </lineage>
</organism>
<accession>A0A835E659</accession>
<evidence type="ECO:0000313" key="2">
    <source>
        <dbReference type="EMBL" id="KAF8666215.1"/>
    </source>
</evidence>
<protein>
    <recommendedName>
        <fullName evidence="1">Neprosin PEP catalytic domain-containing protein</fullName>
    </recommendedName>
</protein>
<dbReference type="Pfam" id="PF14365">
    <property type="entry name" value="Neprosin_AP"/>
    <property type="match status" value="1"/>
</dbReference>
<evidence type="ECO:0000313" key="3">
    <source>
        <dbReference type="Proteomes" id="UP000636709"/>
    </source>
</evidence>
<evidence type="ECO:0000259" key="1">
    <source>
        <dbReference type="PROSITE" id="PS52045"/>
    </source>
</evidence>
<name>A0A835E659_9POAL</name>
<gene>
    <name evidence="2" type="ORF">HU200_053745</name>
</gene>
<dbReference type="Proteomes" id="UP000636709">
    <property type="component" value="Unassembled WGS sequence"/>
</dbReference>
<dbReference type="PANTHER" id="PTHR31589">
    <property type="entry name" value="PROTEIN, PUTATIVE (DUF239)-RELATED-RELATED"/>
    <property type="match status" value="1"/>
</dbReference>
<dbReference type="AlphaFoldDB" id="A0A835E659"/>
<reference evidence="2" key="1">
    <citation type="submission" date="2020-07" db="EMBL/GenBank/DDBJ databases">
        <title>Genome sequence and genetic diversity analysis of an under-domesticated orphan crop, white fonio (Digitaria exilis).</title>
        <authorList>
            <person name="Bennetzen J.L."/>
            <person name="Chen S."/>
            <person name="Ma X."/>
            <person name="Wang X."/>
            <person name="Yssel A.E.J."/>
            <person name="Chaluvadi S.R."/>
            <person name="Johnson M."/>
            <person name="Gangashetty P."/>
            <person name="Hamidou F."/>
            <person name="Sanogo M.D."/>
            <person name="Zwaenepoel A."/>
            <person name="Wallace J."/>
            <person name="Van De Peer Y."/>
            <person name="Van Deynze A."/>
        </authorList>
    </citation>
    <scope>NUCLEOTIDE SEQUENCE</scope>
    <source>
        <tissue evidence="2">Leaves</tissue>
    </source>
</reference>
<dbReference type="InterPro" id="IPR025521">
    <property type="entry name" value="Neprosin_propep"/>
</dbReference>
<comment type="caution">
    <text evidence="2">The sequence shown here is derived from an EMBL/GenBank/DDBJ whole genome shotgun (WGS) entry which is preliminary data.</text>
</comment>
<dbReference type="InterPro" id="IPR053168">
    <property type="entry name" value="Glutamic_endopeptidase"/>
</dbReference>
<dbReference type="PROSITE" id="PS52045">
    <property type="entry name" value="NEPROSIN_PEP_CD"/>
    <property type="match status" value="1"/>
</dbReference>
<feature type="domain" description="Neprosin PEP catalytic" evidence="1">
    <location>
        <begin position="130"/>
        <end position="382"/>
    </location>
</feature>
<dbReference type="Pfam" id="PF03080">
    <property type="entry name" value="Neprosin"/>
    <property type="match status" value="1"/>
</dbReference>
<dbReference type="PANTHER" id="PTHR31589:SF231">
    <property type="entry name" value="OS01G0973100 PROTEIN"/>
    <property type="match status" value="1"/>
</dbReference>
<dbReference type="EMBL" id="JACEFO010002314">
    <property type="protein sequence ID" value="KAF8666215.1"/>
    <property type="molecule type" value="Genomic_DNA"/>
</dbReference>